<dbReference type="AlphaFoldDB" id="A0A3M0JPX7"/>
<name>A0A3M0JPX7_HIRRU</name>
<accession>A0A3M0JPX7</accession>
<evidence type="ECO:0000256" key="1">
    <source>
        <dbReference type="SAM" id="MobiDB-lite"/>
    </source>
</evidence>
<comment type="caution">
    <text evidence="2">The sequence shown here is derived from an EMBL/GenBank/DDBJ whole genome shotgun (WGS) entry which is preliminary data.</text>
</comment>
<dbReference type="Proteomes" id="UP000269221">
    <property type="component" value="Unassembled WGS sequence"/>
</dbReference>
<sequence length="100" mass="11456">MGGSLGCRDPALVEFTVLRDMGWYHTCDLKYLESPVMSRGCLLKWTGVSALPETVPSITWIWVFRLALDEKAVEGHLRWYGSPEENSNPLQRTTYQSYQD</sequence>
<feature type="compositionally biased region" description="Polar residues" evidence="1">
    <location>
        <begin position="84"/>
        <end position="100"/>
    </location>
</feature>
<evidence type="ECO:0000313" key="3">
    <source>
        <dbReference type="Proteomes" id="UP000269221"/>
    </source>
</evidence>
<dbReference type="EMBL" id="QRBI01000141">
    <property type="protein sequence ID" value="RMC01114.1"/>
    <property type="molecule type" value="Genomic_DNA"/>
</dbReference>
<reference evidence="2 3" key="1">
    <citation type="submission" date="2018-07" db="EMBL/GenBank/DDBJ databases">
        <title>A high quality draft genome assembly of the barn swallow (H. rustica rustica).</title>
        <authorList>
            <person name="Formenti G."/>
            <person name="Chiara M."/>
            <person name="Poveda L."/>
            <person name="Francoijs K.-J."/>
            <person name="Bonisoli-Alquati A."/>
            <person name="Canova L."/>
            <person name="Gianfranceschi L."/>
            <person name="Horner D.S."/>
            <person name="Saino N."/>
        </authorList>
    </citation>
    <scope>NUCLEOTIDE SEQUENCE [LARGE SCALE GENOMIC DNA]</scope>
    <source>
        <strain evidence="2">Chelidonia</strain>
        <tissue evidence="2">Blood</tissue>
    </source>
</reference>
<organism evidence="2 3">
    <name type="scientific">Hirundo rustica rustica</name>
    <dbReference type="NCBI Taxonomy" id="333673"/>
    <lineage>
        <taxon>Eukaryota</taxon>
        <taxon>Metazoa</taxon>
        <taxon>Chordata</taxon>
        <taxon>Craniata</taxon>
        <taxon>Vertebrata</taxon>
        <taxon>Euteleostomi</taxon>
        <taxon>Archelosauria</taxon>
        <taxon>Archosauria</taxon>
        <taxon>Dinosauria</taxon>
        <taxon>Saurischia</taxon>
        <taxon>Theropoda</taxon>
        <taxon>Coelurosauria</taxon>
        <taxon>Aves</taxon>
        <taxon>Neognathae</taxon>
        <taxon>Neoaves</taxon>
        <taxon>Telluraves</taxon>
        <taxon>Australaves</taxon>
        <taxon>Passeriformes</taxon>
        <taxon>Sylvioidea</taxon>
        <taxon>Hirundinidae</taxon>
        <taxon>Hirundo</taxon>
    </lineage>
</organism>
<evidence type="ECO:0000313" key="2">
    <source>
        <dbReference type="EMBL" id="RMC01114.1"/>
    </source>
</evidence>
<gene>
    <name evidence="2" type="ORF">DUI87_22380</name>
</gene>
<keyword evidence="3" id="KW-1185">Reference proteome</keyword>
<protein>
    <submittedName>
        <fullName evidence="2">Uncharacterized protein</fullName>
    </submittedName>
</protein>
<proteinExistence type="predicted"/>
<feature type="region of interest" description="Disordered" evidence="1">
    <location>
        <begin position="80"/>
        <end position="100"/>
    </location>
</feature>